<keyword evidence="2" id="KW-1185">Reference proteome</keyword>
<evidence type="ECO:0000313" key="1">
    <source>
        <dbReference type="EMBL" id="CDY57637.1"/>
    </source>
</evidence>
<organism evidence="1 2">
    <name type="scientific">Brassica napus</name>
    <name type="common">Rape</name>
    <dbReference type="NCBI Taxonomy" id="3708"/>
    <lineage>
        <taxon>Eukaryota</taxon>
        <taxon>Viridiplantae</taxon>
        <taxon>Streptophyta</taxon>
        <taxon>Embryophyta</taxon>
        <taxon>Tracheophyta</taxon>
        <taxon>Spermatophyta</taxon>
        <taxon>Magnoliopsida</taxon>
        <taxon>eudicotyledons</taxon>
        <taxon>Gunneridae</taxon>
        <taxon>Pentapetalae</taxon>
        <taxon>rosids</taxon>
        <taxon>malvids</taxon>
        <taxon>Brassicales</taxon>
        <taxon>Brassicaceae</taxon>
        <taxon>Brassiceae</taxon>
        <taxon>Brassica</taxon>
    </lineage>
</organism>
<evidence type="ECO:0000313" key="2">
    <source>
        <dbReference type="Proteomes" id="UP000028999"/>
    </source>
</evidence>
<protein>
    <submittedName>
        <fullName evidence="1">BnaAnng14810D protein</fullName>
    </submittedName>
</protein>
<name>A0A078IZ39_BRANA</name>
<dbReference type="Proteomes" id="UP000028999">
    <property type="component" value="Unassembled WGS sequence"/>
</dbReference>
<accession>A0A078IZ39</accession>
<dbReference type="EMBL" id="LK033592">
    <property type="protein sequence ID" value="CDY57637.1"/>
    <property type="molecule type" value="Genomic_DNA"/>
</dbReference>
<dbReference type="PaxDb" id="3708-A0A078IZ39"/>
<dbReference type="Gramene" id="CDY57637">
    <property type="protein sequence ID" value="CDY57637"/>
    <property type="gene ID" value="GSBRNA2T00022449001"/>
</dbReference>
<reference evidence="1 2" key="1">
    <citation type="journal article" date="2014" name="Science">
        <title>Plant genetics. Early allopolyploid evolution in the post-Neolithic Brassica napus oilseed genome.</title>
        <authorList>
            <person name="Chalhoub B."/>
            <person name="Denoeud F."/>
            <person name="Liu S."/>
            <person name="Parkin I.A."/>
            <person name="Tang H."/>
            <person name="Wang X."/>
            <person name="Chiquet J."/>
            <person name="Belcram H."/>
            <person name="Tong C."/>
            <person name="Samans B."/>
            <person name="Correa M."/>
            <person name="Da Silva C."/>
            <person name="Just J."/>
            <person name="Falentin C."/>
            <person name="Koh C.S."/>
            <person name="Le Clainche I."/>
            <person name="Bernard M."/>
            <person name="Bento P."/>
            <person name="Noel B."/>
            <person name="Labadie K."/>
            <person name="Alberti A."/>
            <person name="Charles M."/>
            <person name="Arnaud D."/>
            <person name="Guo H."/>
            <person name="Daviaud C."/>
            <person name="Alamery S."/>
            <person name="Jabbari K."/>
            <person name="Zhao M."/>
            <person name="Edger P.P."/>
            <person name="Chelaifa H."/>
            <person name="Tack D."/>
            <person name="Lassalle G."/>
            <person name="Mestiri I."/>
            <person name="Schnel N."/>
            <person name="Le Paslier M.C."/>
            <person name="Fan G."/>
            <person name="Renault V."/>
            <person name="Bayer P.E."/>
            <person name="Golicz A.A."/>
            <person name="Manoli S."/>
            <person name="Lee T.H."/>
            <person name="Thi V.H."/>
            <person name="Chalabi S."/>
            <person name="Hu Q."/>
            <person name="Fan C."/>
            <person name="Tollenaere R."/>
            <person name="Lu Y."/>
            <person name="Battail C."/>
            <person name="Shen J."/>
            <person name="Sidebottom C.H."/>
            <person name="Wang X."/>
            <person name="Canaguier A."/>
            <person name="Chauveau A."/>
            <person name="Berard A."/>
            <person name="Deniot G."/>
            <person name="Guan M."/>
            <person name="Liu Z."/>
            <person name="Sun F."/>
            <person name="Lim Y.P."/>
            <person name="Lyons E."/>
            <person name="Town C.D."/>
            <person name="Bancroft I."/>
            <person name="Wang X."/>
            <person name="Meng J."/>
            <person name="Ma J."/>
            <person name="Pires J.C."/>
            <person name="King G.J."/>
            <person name="Brunel D."/>
            <person name="Delourme R."/>
            <person name="Renard M."/>
            <person name="Aury J.M."/>
            <person name="Adams K.L."/>
            <person name="Batley J."/>
            <person name="Snowdon R.J."/>
            <person name="Tost J."/>
            <person name="Edwards D."/>
            <person name="Zhou Y."/>
            <person name="Hua W."/>
            <person name="Sharpe A.G."/>
            <person name="Paterson A.H."/>
            <person name="Guan C."/>
            <person name="Wincker P."/>
        </authorList>
    </citation>
    <scope>NUCLEOTIDE SEQUENCE [LARGE SCALE GENOMIC DNA]</scope>
    <source>
        <strain evidence="2">cv. Darmor-bzh</strain>
    </source>
</reference>
<proteinExistence type="predicted"/>
<sequence>MALTSRSYPIHDTWRTKTT</sequence>
<gene>
    <name evidence="1" type="primary">BnaAnng14810D</name>
    <name evidence="1" type="ORF">GSBRNA2T00022449001</name>
</gene>
<dbReference type="AlphaFoldDB" id="A0A078IZ39"/>